<sequence length="125" mass="13715">MIGGVAGGAKGARATTTVINLKGHIQEFGPRLEKAPADLVYVGRRWTRGGWDLPEHPLNNPFVPDTAKKKHDGTRAEVMAKYRAYLLERPDLLDLVPELRDKTLACWCAPELCHGDILAELADAS</sequence>
<dbReference type="RefSeq" id="WP_386343392.1">
    <property type="nucleotide sequence ID" value="NZ_JBHSFG010000029.1"/>
</dbReference>
<dbReference type="Proteomes" id="UP001596012">
    <property type="component" value="Unassembled WGS sequence"/>
</dbReference>
<evidence type="ECO:0000313" key="3">
    <source>
        <dbReference type="Proteomes" id="UP001596012"/>
    </source>
</evidence>
<accession>A0ABV8YRR9</accession>
<organism evidence="2 3">
    <name type="scientific">Streptomyces xiangluensis</name>
    <dbReference type="NCBI Taxonomy" id="2665720"/>
    <lineage>
        <taxon>Bacteria</taxon>
        <taxon>Bacillati</taxon>
        <taxon>Actinomycetota</taxon>
        <taxon>Actinomycetes</taxon>
        <taxon>Kitasatosporales</taxon>
        <taxon>Streptomycetaceae</taxon>
        <taxon>Streptomyces</taxon>
    </lineage>
</organism>
<dbReference type="InterPro" id="IPR025475">
    <property type="entry name" value="DUF4326"/>
</dbReference>
<name>A0ABV8YRR9_9ACTN</name>
<gene>
    <name evidence="2" type="ORF">ACFPH6_19765</name>
</gene>
<proteinExistence type="predicted"/>
<keyword evidence="3" id="KW-1185">Reference proteome</keyword>
<evidence type="ECO:0000259" key="1">
    <source>
        <dbReference type="Pfam" id="PF14216"/>
    </source>
</evidence>
<reference evidence="3" key="1">
    <citation type="journal article" date="2019" name="Int. J. Syst. Evol. Microbiol.">
        <title>The Global Catalogue of Microorganisms (GCM) 10K type strain sequencing project: providing services to taxonomists for standard genome sequencing and annotation.</title>
        <authorList>
            <consortium name="The Broad Institute Genomics Platform"/>
            <consortium name="The Broad Institute Genome Sequencing Center for Infectious Disease"/>
            <person name="Wu L."/>
            <person name="Ma J."/>
        </authorList>
    </citation>
    <scope>NUCLEOTIDE SEQUENCE [LARGE SCALE GENOMIC DNA]</scope>
    <source>
        <strain evidence="3">DT43</strain>
    </source>
</reference>
<protein>
    <submittedName>
        <fullName evidence="2">DUF4326 domain-containing protein</fullName>
    </submittedName>
</protein>
<comment type="caution">
    <text evidence="2">The sequence shown here is derived from an EMBL/GenBank/DDBJ whole genome shotgun (WGS) entry which is preliminary data.</text>
</comment>
<evidence type="ECO:0000313" key="2">
    <source>
        <dbReference type="EMBL" id="MFC4466739.1"/>
    </source>
</evidence>
<feature type="domain" description="DUF4326" evidence="1">
    <location>
        <begin position="35"/>
        <end position="120"/>
    </location>
</feature>
<dbReference type="Pfam" id="PF14216">
    <property type="entry name" value="DUF4326"/>
    <property type="match status" value="1"/>
</dbReference>
<dbReference type="EMBL" id="JBHSFG010000029">
    <property type="protein sequence ID" value="MFC4466739.1"/>
    <property type="molecule type" value="Genomic_DNA"/>
</dbReference>